<dbReference type="GO" id="GO:0008270">
    <property type="term" value="F:zinc ion binding"/>
    <property type="evidence" value="ECO:0007669"/>
    <property type="project" value="UniProtKB-KW"/>
</dbReference>
<comment type="caution">
    <text evidence="7">The sequence shown here is derived from an EMBL/GenBank/DDBJ whole genome shotgun (WGS) entry which is preliminary data.</text>
</comment>
<dbReference type="OrthoDB" id="1121111at2"/>
<evidence type="ECO:0000256" key="4">
    <source>
        <dbReference type="PROSITE-ProRule" id="PRU00510"/>
    </source>
</evidence>
<accession>A0A1J5NCL8</accession>
<feature type="zinc finger region" description="dksA C4-type" evidence="4">
    <location>
        <begin position="85"/>
        <end position="109"/>
    </location>
</feature>
<keyword evidence="3" id="KW-0862">Zinc</keyword>
<dbReference type="Pfam" id="PF01258">
    <property type="entry name" value="zf-dskA_traR"/>
    <property type="match status" value="1"/>
</dbReference>
<feature type="coiled-coil region" evidence="5">
    <location>
        <begin position="10"/>
        <end position="79"/>
    </location>
</feature>
<evidence type="ECO:0000259" key="6">
    <source>
        <dbReference type="Pfam" id="PF01258"/>
    </source>
</evidence>
<evidence type="ECO:0000313" key="8">
    <source>
        <dbReference type="Proteomes" id="UP000181901"/>
    </source>
</evidence>
<keyword evidence="5" id="KW-0175">Coiled coil</keyword>
<dbReference type="Proteomes" id="UP000181901">
    <property type="component" value="Unassembled WGS sequence"/>
</dbReference>
<name>A0A1J5NCL8_9BACT</name>
<dbReference type="EMBL" id="LKAQ01000004">
    <property type="protein sequence ID" value="OIQ49465.1"/>
    <property type="molecule type" value="Genomic_DNA"/>
</dbReference>
<dbReference type="RefSeq" id="WP_071544977.1">
    <property type="nucleotide sequence ID" value="NZ_LKAQ01000004.1"/>
</dbReference>
<dbReference type="Gene3D" id="1.20.120.910">
    <property type="entry name" value="DksA, coiled-coil domain"/>
    <property type="match status" value="1"/>
</dbReference>
<evidence type="ECO:0000256" key="1">
    <source>
        <dbReference type="ARBA" id="ARBA00022723"/>
    </source>
</evidence>
<keyword evidence="8" id="KW-1185">Reference proteome</keyword>
<evidence type="ECO:0000313" key="7">
    <source>
        <dbReference type="EMBL" id="OIQ49465.1"/>
    </source>
</evidence>
<organism evidence="7 8">
    <name type="scientific">Pseudodesulfovibrio hydrargyri</name>
    <dbReference type="NCBI Taxonomy" id="2125990"/>
    <lineage>
        <taxon>Bacteria</taxon>
        <taxon>Pseudomonadati</taxon>
        <taxon>Thermodesulfobacteriota</taxon>
        <taxon>Desulfovibrionia</taxon>
        <taxon>Desulfovibrionales</taxon>
        <taxon>Desulfovibrionaceae</taxon>
    </lineage>
</organism>
<feature type="domain" description="Zinc finger DksA/TraR C4-type" evidence="6">
    <location>
        <begin position="81"/>
        <end position="111"/>
    </location>
</feature>
<protein>
    <submittedName>
        <fullName evidence="7">RNA polymerase-binding transcription factor DksA</fullName>
    </submittedName>
</protein>
<keyword evidence="2" id="KW-0863">Zinc-finger</keyword>
<dbReference type="InterPro" id="IPR000962">
    <property type="entry name" value="Znf_DskA_TraR"/>
</dbReference>
<dbReference type="PROSITE" id="PS51128">
    <property type="entry name" value="ZF_DKSA_2"/>
    <property type="match status" value="1"/>
</dbReference>
<evidence type="ECO:0000256" key="3">
    <source>
        <dbReference type="ARBA" id="ARBA00022833"/>
    </source>
</evidence>
<evidence type="ECO:0000256" key="2">
    <source>
        <dbReference type="ARBA" id="ARBA00022771"/>
    </source>
</evidence>
<dbReference type="PANTHER" id="PTHR33823">
    <property type="entry name" value="RNA POLYMERASE-BINDING TRANSCRIPTION FACTOR DKSA-RELATED"/>
    <property type="match status" value="1"/>
</dbReference>
<dbReference type="SUPFAM" id="SSF57716">
    <property type="entry name" value="Glucocorticoid receptor-like (DNA-binding domain)"/>
    <property type="match status" value="1"/>
</dbReference>
<proteinExistence type="predicted"/>
<dbReference type="AlphaFoldDB" id="A0A1J5NCL8"/>
<keyword evidence="1" id="KW-0479">Metal-binding</keyword>
<gene>
    <name evidence="7" type="primary">dksA_2</name>
    <name evidence="7" type="ORF">BerOc1_01390</name>
</gene>
<reference evidence="7 8" key="1">
    <citation type="submission" date="2015-09" db="EMBL/GenBank/DDBJ databases">
        <title>Genome of Desulfovibrio dechloracetivorans BerOc1, a mercury methylating strain isolated from highly hydrocarbons and metals contaminated coastal sediments.</title>
        <authorList>
            <person name="Goni Urriza M."/>
            <person name="Gassie C."/>
            <person name="Bouchez O."/>
            <person name="Klopp C."/>
            <person name="Ranchou-Peyruse A."/>
            <person name="Remy G."/>
        </authorList>
    </citation>
    <scope>NUCLEOTIDE SEQUENCE [LARGE SCALE GENOMIC DNA]</scope>
    <source>
        <strain evidence="7 8">BerOc1</strain>
    </source>
</reference>
<dbReference type="PANTHER" id="PTHR33823:SF4">
    <property type="entry name" value="GENERAL STRESS PROTEIN 16O"/>
    <property type="match status" value="1"/>
</dbReference>
<evidence type="ECO:0000256" key="5">
    <source>
        <dbReference type="SAM" id="Coils"/>
    </source>
</evidence>
<sequence length="111" mass="12513">MTEAQKMEFKRFAEEEMDALKVEIPRLAEQVKPVAPDNAIGRISRMDTIVNQSVAEAQLSKARVRLARLEEALKRVDEDEDFGLCLDCGEPIPMARLKVMPETAYCVDCAE</sequence>